<dbReference type="InterPro" id="IPR051783">
    <property type="entry name" value="NAD(P)-dependent_oxidoreduct"/>
</dbReference>
<reference evidence="2" key="1">
    <citation type="submission" date="2015-01" db="EMBL/GenBank/DDBJ databases">
        <authorList>
            <person name="Durling Mikael"/>
        </authorList>
    </citation>
    <scope>NUCLEOTIDE SEQUENCE</scope>
</reference>
<dbReference type="Proteomes" id="UP000616885">
    <property type="component" value="Unassembled WGS sequence"/>
</dbReference>
<evidence type="ECO:0000313" key="2">
    <source>
        <dbReference type="EMBL" id="CEO54578.1"/>
    </source>
</evidence>
<dbReference type="InterPro" id="IPR001509">
    <property type="entry name" value="Epimerase_deHydtase"/>
</dbReference>
<dbReference type="InterPro" id="IPR036291">
    <property type="entry name" value="NAD(P)-bd_dom_sf"/>
</dbReference>
<proteinExistence type="predicted"/>
<dbReference type="AlphaFoldDB" id="A0A0B7KAP4"/>
<evidence type="ECO:0000259" key="1">
    <source>
        <dbReference type="Pfam" id="PF01370"/>
    </source>
</evidence>
<dbReference type="Gene3D" id="3.40.50.720">
    <property type="entry name" value="NAD(P)-binding Rossmann-like Domain"/>
    <property type="match status" value="1"/>
</dbReference>
<sequence length="307" mass="33401">MKAFITGASGFIGQAVVKEFLNHGHQVLGLARTEESAEKLQKLGAEVQRGTLDDLDILRRCIASSDGVIHLGFKHDELATDFLRVWEDDRKVVTAMGEALEHSGKPFLNASGTLIVSHAAKATEADVPDMSNPQFSHRAQSDKLVLSFAEKGVRAQVLRLAPTNHGEGDRGFINIIAAKAREIGYAPYIADGSNHWPAVHRLDTARLYRLAFESGRAGSVYHSVAEEGIQTKEIVEAIGKKFGVPAISKTKEEVIDLLGFVGHALAADNIVSSEETRKELKWVPTQRGLIADIEAGAYTGESKYSKF</sequence>
<dbReference type="EMBL" id="JADCTT010000006">
    <property type="protein sequence ID" value="KAF9751205.1"/>
    <property type="molecule type" value="Genomic_DNA"/>
</dbReference>
<dbReference type="PANTHER" id="PTHR48079:SF9">
    <property type="entry name" value="PUTATIVE-RELATED"/>
    <property type="match status" value="1"/>
</dbReference>
<dbReference type="CDD" id="cd05262">
    <property type="entry name" value="SDR_a7"/>
    <property type="match status" value="1"/>
</dbReference>
<dbReference type="Pfam" id="PF01370">
    <property type="entry name" value="Epimerase"/>
    <property type="match status" value="1"/>
</dbReference>
<dbReference type="GO" id="GO:0005737">
    <property type="term" value="C:cytoplasm"/>
    <property type="evidence" value="ECO:0007669"/>
    <property type="project" value="TreeGrafter"/>
</dbReference>
<name>A0A0B7KAP4_BIOOC</name>
<protein>
    <recommendedName>
        <fullName evidence="1">NAD-dependent epimerase/dehydratase domain-containing protein</fullName>
    </recommendedName>
</protein>
<feature type="domain" description="NAD-dependent epimerase/dehydratase" evidence="1">
    <location>
        <begin position="4"/>
        <end position="220"/>
    </location>
</feature>
<reference evidence="3" key="2">
    <citation type="submission" date="2020-10" db="EMBL/GenBank/DDBJ databases">
        <title>High-Quality Genome Resource of Clonostachys rosea strain S41 by Oxford Nanopore Long-Read Sequencing.</title>
        <authorList>
            <person name="Wang H."/>
        </authorList>
    </citation>
    <scope>NUCLEOTIDE SEQUENCE</scope>
    <source>
        <strain evidence="3">S41</strain>
    </source>
</reference>
<accession>A0A0B7KAP4</accession>
<dbReference type="SUPFAM" id="SSF51735">
    <property type="entry name" value="NAD(P)-binding Rossmann-fold domains"/>
    <property type="match status" value="1"/>
</dbReference>
<gene>
    <name evidence="2" type="ORF">BN869_000010636_1</name>
    <name evidence="3" type="ORF">IM811_015425</name>
</gene>
<evidence type="ECO:0000313" key="3">
    <source>
        <dbReference type="EMBL" id="KAF9751205.1"/>
    </source>
</evidence>
<dbReference type="EMBL" id="CDPU01000043">
    <property type="protein sequence ID" value="CEO54578.1"/>
    <property type="molecule type" value="Genomic_DNA"/>
</dbReference>
<organism evidence="2">
    <name type="scientific">Bionectria ochroleuca</name>
    <name type="common">Gliocladium roseum</name>
    <dbReference type="NCBI Taxonomy" id="29856"/>
    <lineage>
        <taxon>Eukaryota</taxon>
        <taxon>Fungi</taxon>
        <taxon>Dikarya</taxon>
        <taxon>Ascomycota</taxon>
        <taxon>Pezizomycotina</taxon>
        <taxon>Sordariomycetes</taxon>
        <taxon>Hypocreomycetidae</taxon>
        <taxon>Hypocreales</taxon>
        <taxon>Bionectriaceae</taxon>
        <taxon>Clonostachys</taxon>
    </lineage>
</organism>
<dbReference type="PANTHER" id="PTHR48079">
    <property type="entry name" value="PROTEIN YEEZ"/>
    <property type="match status" value="1"/>
</dbReference>
<dbReference type="GO" id="GO:0004029">
    <property type="term" value="F:aldehyde dehydrogenase (NAD+) activity"/>
    <property type="evidence" value="ECO:0007669"/>
    <property type="project" value="TreeGrafter"/>
</dbReference>